<feature type="transmembrane region" description="Helical" evidence="7">
    <location>
        <begin position="166"/>
        <end position="186"/>
    </location>
</feature>
<dbReference type="Proteomes" id="UP001521184">
    <property type="component" value="Unassembled WGS sequence"/>
</dbReference>
<proteinExistence type="inferred from homology"/>
<accession>A0ABR3TX98</accession>
<dbReference type="InterPro" id="IPR036259">
    <property type="entry name" value="MFS_trans_sf"/>
</dbReference>
<reference evidence="9 10" key="1">
    <citation type="journal article" date="2023" name="Plant Dis.">
        <title>First Report of Diplodia intermedia Causing Canker and Dieback Diseases on Apple Trees in Canada.</title>
        <authorList>
            <person name="Ellouze W."/>
            <person name="Ilyukhin E."/>
            <person name="Sulman M."/>
            <person name="Ali S."/>
        </authorList>
    </citation>
    <scope>NUCLEOTIDE SEQUENCE [LARGE SCALE GENOMIC DNA]</scope>
    <source>
        <strain evidence="9 10">M45-28</strain>
    </source>
</reference>
<feature type="domain" description="Major facilitator superfamily (MFS) profile" evidence="8">
    <location>
        <begin position="15"/>
        <end position="309"/>
    </location>
</feature>
<evidence type="ECO:0000313" key="10">
    <source>
        <dbReference type="Proteomes" id="UP001521184"/>
    </source>
</evidence>
<dbReference type="InterPro" id="IPR020846">
    <property type="entry name" value="MFS_dom"/>
</dbReference>
<name>A0ABR3TX98_9PEZI</name>
<dbReference type="InterPro" id="IPR003663">
    <property type="entry name" value="Sugar/inositol_transpt"/>
</dbReference>
<keyword evidence="3" id="KW-0813">Transport</keyword>
<feature type="transmembrane region" description="Helical" evidence="7">
    <location>
        <begin position="83"/>
        <end position="103"/>
    </location>
</feature>
<keyword evidence="10" id="KW-1185">Reference proteome</keyword>
<comment type="caution">
    <text evidence="9">The sequence shown here is derived from an EMBL/GenBank/DDBJ whole genome shotgun (WGS) entry which is preliminary data.</text>
</comment>
<dbReference type="InterPro" id="IPR050360">
    <property type="entry name" value="MFS_Sugar_Transporters"/>
</dbReference>
<feature type="transmembrane region" description="Helical" evidence="7">
    <location>
        <begin position="58"/>
        <end position="76"/>
    </location>
</feature>
<feature type="transmembrane region" description="Helical" evidence="7">
    <location>
        <begin position="142"/>
        <end position="160"/>
    </location>
</feature>
<evidence type="ECO:0000256" key="4">
    <source>
        <dbReference type="ARBA" id="ARBA00022692"/>
    </source>
</evidence>
<keyword evidence="5 7" id="KW-1133">Transmembrane helix</keyword>
<dbReference type="PROSITE" id="PS50850">
    <property type="entry name" value="MFS"/>
    <property type="match status" value="1"/>
</dbReference>
<comment type="similarity">
    <text evidence="2">Belongs to the major facilitator superfamily. Sugar transporter (TC 2.A.1.1) family.</text>
</comment>
<evidence type="ECO:0000256" key="5">
    <source>
        <dbReference type="ARBA" id="ARBA00022989"/>
    </source>
</evidence>
<evidence type="ECO:0000256" key="1">
    <source>
        <dbReference type="ARBA" id="ARBA00004141"/>
    </source>
</evidence>
<dbReference type="Pfam" id="PF00083">
    <property type="entry name" value="Sugar_tr"/>
    <property type="match status" value="2"/>
</dbReference>
<comment type="subcellular location">
    <subcellularLocation>
        <location evidence="1">Membrane</location>
        <topology evidence="1">Multi-pass membrane protein</topology>
    </subcellularLocation>
</comment>
<protein>
    <recommendedName>
        <fullName evidence="8">Major facilitator superfamily (MFS) profile domain-containing protein</fullName>
    </recommendedName>
</protein>
<feature type="transmembrane region" description="Helical" evidence="7">
    <location>
        <begin position="198"/>
        <end position="218"/>
    </location>
</feature>
<evidence type="ECO:0000313" key="9">
    <source>
        <dbReference type="EMBL" id="KAL1646297.1"/>
    </source>
</evidence>
<keyword evidence="4 7" id="KW-0812">Transmembrane</keyword>
<evidence type="ECO:0000256" key="2">
    <source>
        <dbReference type="ARBA" id="ARBA00010992"/>
    </source>
</evidence>
<keyword evidence="6 7" id="KW-0472">Membrane</keyword>
<evidence type="ECO:0000256" key="6">
    <source>
        <dbReference type="ARBA" id="ARBA00023136"/>
    </source>
</evidence>
<organism evidence="9 10">
    <name type="scientific">Diplodia intermedia</name>
    <dbReference type="NCBI Taxonomy" id="856260"/>
    <lineage>
        <taxon>Eukaryota</taxon>
        <taxon>Fungi</taxon>
        <taxon>Dikarya</taxon>
        <taxon>Ascomycota</taxon>
        <taxon>Pezizomycotina</taxon>
        <taxon>Dothideomycetes</taxon>
        <taxon>Dothideomycetes incertae sedis</taxon>
        <taxon>Botryosphaeriales</taxon>
        <taxon>Botryosphaeriaceae</taxon>
        <taxon>Diplodia</taxon>
    </lineage>
</organism>
<sequence length="309" mass="34219">MLFDKMQGDALRYSITAVCGSGFLLFGYDQGVFGGLLSNKLFLSTFDDPSPTIQGQFVATYDIGCIAGTVASMLWGDRLGRRRCILIGCVVLVVGAVLQTAAYSLAQMIVGRVVAGVGNGVNTIAIPVWQSETAEARHRGKLIVLQLVTNIFGIVITNAMSVFAVVFIFVYYVSYGLSLLSIPYMFPAENNSQRMRNIGTSIATAVNWTFVYVVVVVTPTAINGIGWKYYLVYAVLNFCFVPVIWRWYVETADLSLEQVDRLFEIKYEGGKDTSWKQATRLARMETPEVVEEKMRATEHAKFVQAGEKK</sequence>
<dbReference type="PANTHER" id="PTHR48022:SF28">
    <property type="entry name" value="MAJOR FACILITATOR SUPERFAMILY (MFS) PROFILE DOMAIN-CONTAINING PROTEIN-RELATED"/>
    <property type="match status" value="1"/>
</dbReference>
<evidence type="ECO:0000256" key="7">
    <source>
        <dbReference type="SAM" id="Phobius"/>
    </source>
</evidence>
<dbReference type="Gene3D" id="1.20.1250.20">
    <property type="entry name" value="MFS general substrate transporter like domains"/>
    <property type="match status" value="2"/>
</dbReference>
<dbReference type="SUPFAM" id="SSF103473">
    <property type="entry name" value="MFS general substrate transporter"/>
    <property type="match status" value="2"/>
</dbReference>
<dbReference type="InterPro" id="IPR005828">
    <property type="entry name" value="MFS_sugar_transport-like"/>
</dbReference>
<dbReference type="PRINTS" id="PR00171">
    <property type="entry name" value="SUGRTRNSPORT"/>
</dbReference>
<feature type="transmembrane region" description="Helical" evidence="7">
    <location>
        <begin position="230"/>
        <end position="249"/>
    </location>
</feature>
<gene>
    <name evidence="9" type="ORF">SLS58_003254</name>
</gene>
<dbReference type="PANTHER" id="PTHR48022">
    <property type="entry name" value="PLASTIDIC GLUCOSE TRANSPORTER 4"/>
    <property type="match status" value="1"/>
</dbReference>
<evidence type="ECO:0000256" key="3">
    <source>
        <dbReference type="ARBA" id="ARBA00022448"/>
    </source>
</evidence>
<dbReference type="EMBL" id="JAKEKT020000016">
    <property type="protein sequence ID" value="KAL1646297.1"/>
    <property type="molecule type" value="Genomic_DNA"/>
</dbReference>
<evidence type="ECO:0000259" key="8">
    <source>
        <dbReference type="PROSITE" id="PS50850"/>
    </source>
</evidence>
<feature type="transmembrane region" description="Helical" evidence="7">
    <location>
        <begin position="109"/>
        <end position="130"/>
    </location>
</feature>